<sequence length="75" mass="8193">MIRQHHASSQGFQAAAEFLRATRQSAIASSLRTRVLVMPVLFLTASGSCHPVRDRAPLFLGAYPCPSKPLSANWL</sequence>
<organism evidence="1 2">
    <name type="scientific">Xanthomonas campestris pv. campestris (strain 8004)</name>
    <dbReference type="NCBI Taxonomy" id="314565"/>
    <lineage>
        <taxon>Bacteria</taxon>
        <taxon>Pseudomonadati</taxon>
        <taxon>Pseudomonadota</taxon>
        <taxon>Gammaproteobacteria</taxon>
        <taxon>Lysobacterales</taxon>
        <taxon>Lysobacteraceae</taxon>
        <taxon>Xanthomonas</taxon>
    </lineage>
</organism>
<protein>
    <submittedName>
        <fullName evidence="1">Uncharacterized protein</fullName>
    </submittedName>
</protein>
<evidence type="ECO:0000313" key="2">
    <source>
        <dbReference type="Proteomes" id="UP000000420"/>
    </source>
</evidence>
<evidence type="ECO:0000313" key="1">
    <source>
        <dbReference type="EMBL" id="AAY49122.1"/>
    </source>
</evidence>
<name>A0A0H2X922_XANC8</name>
<dbReference type="AlphaFoldDB" id="A0A0H2X922"/>
<proteinExistence type="predicted"/>
<accession>A0A0H2X922</accession>
<dbReference type="HOGENOM" id="CLU_2670194_0_0_6"/>
<dbReference type="Proteomes" id="UP000000420">
    <property type="component" value="Chromosome"/>
</dbReference>
<reference evidence="1 2" key="1">
    <citation type="journal article" date="2005" name="Genome Res.">
        <title>Comparative and functional genomic analyses of the pathogenicity of phytopathogen Xanthomonas campestris pv. campestris.</title>
        <authorList>
            <person name="Qian W."/>
            <person name="Jia Y."/>
            <person name="Ren S.X."/>
            <person name="He Y.Q."/>
            <person name="Feng J.X."/>
            <person name="Lu L.F."/>
            <person name="Sun Q."/>
            <person name="Ying G."/>
            <person name="Tang D.J."/>
            <person name="Tang H."/>
            <person name="Wu W."/>
            <person name="Hao P."/>
            <person name="Wang L."/>
            <person name="Jiang B.L."/>
            <person name="Zeng S."/>
            <person name="Gu W.Y."/>
            <person name="Lu G."/>
            <person name="Rong L."/>
            <person name="Tian Y."/>
            <person name="Yao Z."/>
            <person name="Fu G."/>
            <person name="Chen B."/>
            <person name="Fang R."/>
            <person name="Qiang B."/>
            <person name="Chen Z."/>
            <person name="Zhao G.P."/>
            <person name="Tang J.L."/>
            <person name="He C."/>
        </authorList>
    </citation>
    <scope>NUCLEOTIDE SEQUENCE [LARGE SCALE GENOMIC DNA]</scope>
    <source>
        <strain evidence="1 2">8004</strain>
    </source>
</reference>
<dbReference type="KEGG" id="xcb:XC_2062"/>
<dbReference type="EMBL" id="CP000050">
    <property type="protein sequence ID" value="AAY49122.1"/>
    <property type="molecule type" value="Genomic_DNA"/>
</dbReference>
<gene>
    <name evidence="1" type="ordered locus">XC_2062</name>
</gene>